<gene>
    <name evidence="1" type="ORF">AURDEDRAFT_129404</name>
</gene>
<organism evidence="1 2">
    <name type="scientific">Auricularia subglabra (strain TFB-10046 / SS5)</name>
    <name type="common">White-rot fungus</name>
    <name type="synonym">Auricularia delicata (strain TFB10046)</name>
    <dbReference type="NCBI Taxonomy" id="717982"/>
    <lineage>
        <taxon>Eukaryota</taxon>
        <taxon>Fungi</taxon>
        <taxon>Dikarya</taxon>
        <taxon>Basidiomycota</taxon>
        <taxon>Agaricomycotina</taxon>
        <taxon>Agaricomycetes</taxon>
        <taxon>Auriculariales</taxon>
        <taxon>Auriculariaceae</taxon>
        <taxon>Auricularia</taxon>
    </lineage>
</organism>
<protein>
    <recommendedName>
        <fullName evidence="3">Protein kinase domain-containing protein</fullName>
    </recommendedName>
</protein>
<name>J0WUD8_AURST</name>
<dbReference type="EMBL" id="JH687839">
    <property type="protein sequence ID" value="EJD37518.1"/>
    <property type="molecule type" value="Genomic_DNA"/>
</dbReference>
<evidence type="ECO:0000313" key="1">
    <source>
        <dbReference type="EMBL" id="EJD37518.1"/>
    </source>
</evidence>
<dbReference type="FunCoup" id="J0WUD8">
    <property type="interactions" value="70"/>
</dbReference>
<dbReference type="AlphaFoldDB" id="J0WUD8"/>
<evidence type="ECO:0000313" key="2">
    <source>
        <dbReference type="Proteomes" id="UP000006514"/>
    </source>
</evidence>
<sequence>MGATSSSFRSRRMIVEGLAEGTIVTATSLEDGQPFKIKLMSPDAVAEGASAAVLKGKIVAGSDKEALVVALKVFRLPFNAAQRDLYRKLYSRELDAAQRLGAQDRFILPFLGTSVLGFQPVIISQFMRNGNILDYIVKCRPFKVHRQSLMLSPRRPVHPRPGDNITALGLTDAWWNICLACWEFEPERRPSIGDVWKNLRVRLCHARRPSRKLFNFSTGNGAS</sequence>
<keyword evidence="2" id="KW-1185">Reference proteome</keyword>
<dbReference type="SUPFAM" id="SSF56112">
    <property type="entry name" value="Protein kinase-like (PK-like)"/>
    <property type="match status" value="1"/>
</dbReference>
<proteinExistence type="predicted"/>
<dbReference type="KEGG" id="adl:AURDEDRAFT_129404"/>
<dbReference type="Proteomes" id="UP000006514">
    <property type="component" value="Unassembled WGS sequence"/>
</dbReference>
<reference evidence="2" key="1">
    <citation type="journal article" date="2012" name="Science">
        <title>The Paleozoic origin of enzymatic lignin decomposition reconstructed from 31 fungal genomes.</title>
        <authorList>
            <person name="Floudas D."/>
            <person name="Binder M."/>
            <person name="Riley R."/>
            <person name="Barry K."/>
            <person name="Blanchette R.A."/>
            <person name="Henrissat B."/>
            <person name="Martinez A.T."/>
            <person name="Otillar R."/>
            <person name="Spatafora J.W."/>
            <person name="Yadav J.S."/>
            <person name="Aerts A."/>
            <person name="Benoit I."/>
            <person name="Boyd A."/>
            <person name="Carlson A."/>
            <person name="Copeland A."/>
            <person name="Coutinho P.M."/>
            <person name="de Vries R.P."/>
            <person name="Ferreira P."/>
            <person name="Findley K."/>
            <person name="Foster B."/>
            <person name="Gaskell J."/>
            <person name="Glotzer D."/>
            <person name="Gorecki P."/>
            <person name="Heitman J."/>
            <person name="Hesse C."/>
            <person name="Hori C."/>
            <person name="Igarashi K."/>
            <person name="Jurgens J.A."/>
            <person name="Kallen N."/>
            <person name="Kersten P."/>
            <person name="Kohler A."/>
            <person name="Kuees U."/>
            <person name="Kumar T.K.A."/>
            <person name="Kuo A."/>
            <person name="LaButti K."/>
            <person name="Larrondo L.F."/>
            <person name="Lindquist E."/>
            <person name="Ling A."/>
            <person name="Lombard V."/>
            <person name="Lucas S."/>
            <person name="Lundell T."/>
            <person name="Martin R."/>
            <person name="McLaughlin D.J."/>
            <person name="Morgenstern I."/>
            <person name="Morin E."/>
            <person name="Murat C."/>
            <person name="Nagy L.G."/>
            <person name="Nolan M."/>
            <person name="Ohm R.A."/>
            <person name="Patyshakuliyeva A."/>
            <person name="Rokas A."/>
            <person name="Ruiz-Duenas F.J."/>
            <person name="Sabat G."/>
            <person name="Salamov A."/>
            <person name="Samejima M."/>
            <person name="Schmutz J."/>
            <person name="Slot J.C."/>
            <person name="St John F."/>
            <person name="Stenlid J."/>
            <person name="Sun H."/>
            <person name="Sun S."/>
            <person name="Syed K."/>
            <person name="Tsang A."/>
            <person name="Wiebenga A."/>
            <person name="Young D."/>
            <person name="Pisabarro A."/>
            <person name="Eastwood D.C."/>
            <person name="Martin F."/>
            <person name="Cullen D."/>
            <person name="Grigoriev I.V."/>
            <person name="Hibbett D.S."/>
        </authorList>
    </citation>
    <scope>NUCLEOTIDE SEQUENCE [LARGE SCALE GENOMIC DNA]</scope>
    <source>
        <strain evidence="2">TFB10046</strain>
    </source>
</reference>
<evidence type="ECO:0008006" key="3">
    <source>
        <dbReference type="Google" id="ProtNLM"/>
    </source>
</evidence>
<dbReference type="InParanoid" id="J0WUD8"/>
<dbReference type="OrthoDB" id="3236663at2759"/>
<dbReference type="InterPro" id="IPR011009">
    <property type="entry name" value="Kinase-like_dom_sf"/>
</dbReference>
<accession>J0WUD8</accession>